<keyword evidence="1" id="KW-0472">Membrane</keyword>
<feature type="transmembrane region" description="Helical" evidence="1">
    <location>
        <begin position="76"/>
        <end position="95"/>
    </location>
</feature>
<name>A0A059NWS8_9BACI</name>
<dbReference type="AlphaFoldDB" id="A0A059NWS8"/>
<reference evidence="3" key="1">
    <citation type="submission" date="2014-03" db="EMBL/GenBank/DDBJ databases">
        <authorList>
            <person name="Urmite Genomes U."/>
        </authorList>
    </citation>
    <scope>NUCLEOTIDE SEQUENCE [LARGE SCALE GENOMIC DNA]</scope>
    <source>
        <strain evidence="3">HD-03</strain>
    </source>
</reference>
<evidence type="ECO:0000313" key="2">
    <source>
        <dbReference type="EMBL" id="CDQ22979.1"/>
    </source>
</evidence>
<dbReference type="Proteomes" id="UP000028868">
    <property type="component" value="Unassembled WGS sequence"/>
</dbReference>
<protein>
    <submittedName>
        <fullName evidence="2">Uncharacterized protein</fullName>
    </submittedName>
</protein>
<dbReference type="EMBL" id="CCDI010000001">
    <property type="protein sequence ID" value="CDQ22979.1"/>
    <property type="molecule type" value="Genomic_DNA"/>
</dbReference>
<reference evidence="2 3" key="2">
    <citation type="submission" date="2014-05" db="EMBL/GenBank/DDBJ databases">
        <title>Draft genome sequence of Halobacillus karajensis HK-03.</title>
        <authorList>
            <person name="Khelaifia S."/>
            <person name="Croce O."/>
            <person name="Lagier J.C."/>
            <person name="Raoult D."/>
        </authorList>
    </citation>
    <scope>NUCLEOTIDE SEQUENCE [LARGE SCALE GENOMIC DNA]</scope>
    <source>
        <strain evidence="2 3">HD-03</strain>
    </source>
</reference>
<sequence>MMNLKIKKKYIYTIVSTLIFKMILEYGYFTFVNPLYAYSGFTLDISQIKIVESYLLVIIITSCLSKLDDSDKPSKVVIYLLFVNLYLPISSLYWLQNNSREYFFIITFSFLFLYLILDRVKQIKTYTLSEGKNIGFLFLITITVIVYGFLIMTGGLQRLNLNLLEVYNTRKGYADSSNVLIGYLLPWQAHVVNLTFLIYGLIKKNKLITLLVILLQVFLFSMTNFRYSSFINFFKKIIFCSCKSSLYIL</sequence>
<feature type="transmembrane region" description="Helical" evidence="1">
    <location>
        <begin position="207"/>
        <end position="227"/>
    </location>
</feature>
<feature type="transmembrane region" description="Helical" evidence="1">
    <location>
        <begin position="101"/>
        <end position="117"/>
    </location>
</feature>
<feature type="transmembrane region" description="Helical" evidence="1">
    <location>
        <begin position="137"/>
        <end position="159"/>
    </location>
</feature>
<evidence type="ECO:0000256" key="1">
    <source>
        <dbReference type="SAM" id="Phobius"/>
    </source>
</evidence>
<comment type="caution">
    <text evidence="2">The sequence shown here is derived from an EMBL/GenBank/DDBJ whole genome shotgun (WGS) entry which is preliminary data.</text>
</comment>
<feature type="transmembrane region" description="Helical" evidence="1">
    <location>
        <begin position="12"/>
        <end position="29"/>
    </location>
</feature>
<gene>
    <name evidence="2" type="ORF">BN983_01198</name>
</gene>
<accession>A0A059NWS8</accession>
<keyword evidence="1" id="KW-1133">Transmembrane helix</keyword>
<keyword evidence="3" id="KW-1185">Reference proteome</keyword>
<keyword evidence="1" id="KW-0812">Transmembrane</keyword>
<evidence type="ECO:0000313" key="3">
    <source>
        <dbReference type="Proteomes" id="UP000028868"/>
    </source>
</evidence>
<feature type="transmembrane region" description="Helical" evidence="1">
    <location>
        <begin position="179"/>
        <end position="200"/>
    </location>
</feature>
<proteinExistence type="predicted"/>
<organism evidence="2 3">
    <name type="scientific">Halobacillus karajensis</name>
    <dbReference type="NCBI Taxonomy" id="195088"/>
    <lineage>
        <taxon>Bacteria</taxon>
        <taxon>Bacillati</taxon>
        <taxon>Bacillota</taxon>
        <taxon>Bacilli</taxon>
        <taxon>Bacillales</taxon>
        <taxon>Bacillaceae</taxon>
        <taxon>Halobacillus</taxon>
    </lineage>
</organism>